<organism evidence="2 4">
    <name type="scientific">Sulfuracidifex tepidarius</name>
    <dbReference type="NCBI Taxonomy" id="1294262"/>
    <lineage>
        <taxon>Archaea</taxon>
        <taxon>Thermoproteota</taxon>
        <taxon>Thermoprotei</taxon>
        <taxon>Sulfolobales</taxon>
        <taxon>Sulfolobaceae</taxon>
        <taxon>Sulfuracidifex</taxon>
    </lineage>
</organism>
<reference evidence="5" key="1">
    <citation type="submission" date="2018-09" db="EMBL/GenBank/DDBJ databases">
        <title>Complete Genome Sequencing of Sulfolobus sp. JCM 16834.</title>
        <authorList>
            <person name="Kato S."/>
            <person name="Itoh T."/>
            <person name="Ohkuma M."/>
        </authorList>
    </citation>
    <scope>NUCLEOTIDE SEQUENCE [LARGE SCALE GENOMIC DNA]</scope>
    <source>
        <strain evidence="5">IC-007</strain>
    </source>
</reference>
<sequence>MSGETSERDAVETGVISMYVKSRVHSRRRAPFDCEKGLPYVEVVDGGEVVENCFPPQPTSPGGVRISSTLIHSKLVRNQFLLERVSRISNLPEDVERGGEVYQVEKMKAEHVIIGAGISGLTALKKEGGVLIASDTYTDTFLDPLNPMKEKAKSILKEMGDKVIQGDFLGKFSEGYAFRIGKKIVVFEDSRITFAMGGRYLPPRFEGNDLPGVISRDMYLRFRENYRDVLVLGSCDDAVRTAVVSGSRILIAPRGTDLMSPVGKEMAEDHGIHLQGVTYLNVTVKGRKLYASWDDGETLVDAVVFAPVKQPRLEGIANVGCDYKFVPGMGAYIPEHDDEGYMECGHRVVGGARGIDDPSLSEASVEDSLRGKIQGPLRFYYEGGGKADPYNYGGGGYACMCEDVMWEDVLKFREFGNVEMLKRVSGICLGECQGKTCSFVVGSLMKSDKLITFRSPLYPV</sequence>
<dbReference type="EMBL" id="AP018930">
    <property type="protein sequence ID" value="BBG27892.1"/>
    <property type="molecule type" value="Genomic_DNA"/>
</dbReference>
<dbReference type="GO" id="GO:0016491">
    <property type="term" value="F:oxidoreductase activity"/>
    <property type="evidence" value="ECO:0007669"/>
    <property type="project" value="UniProtKB-KW"/>
</dbReference>
<dbReference type="SUPFAM" id="SSF51905">
    <property type="entry name" value="FAD/NAD(P)-binding domain"/>
    <property type="match status" value="1"/>
</dbReference>
<reference evidence="2 4" key="2">
    <citation type="journal article" date="2020" name="Int. J. Syst. Evol. Microbiol.">
        <title>Sulfuracidifex tepidarius gen. nov., sp. nov. and transfer of Sulfolobus metallicus Huber and Stetter 1992 to the genus Sulfuracidifex as Sulfuracidifex metallicus comb. nov.</title>
        <authorList>
            <person name="Itoh T."/>
            <person name="Miura T."/>
            <person name="Sakai H.D."/>
            <person name="Kato S."/>
            <person name="Ohkuma M."/>
            <person name="Takashina T."/>
        </authorList>
    </citation>
    <scope>NUCLEOTIDE SEQUENCE [LARGE SCALE GENOMIC DNA]</scope>
    <source>
        <strain evidence="2 4">IC-006</strain>
        <strain evidence="3">IC-007</strain>
    </source>
</reference>
<evidence type="ECO:0000256" key="1">
    <source>
        <dbReference type="ARBA" id="ARBA00023002"/>
    </source>
</evidence>
<dbReference type="Proteomes" id="UP000325030">
    <property type="component" value="Chromosome"/>
</dbReference>
<proteinExistence type="predicted"/>
<evidence type="ECO:0000313" key="5">
    <source>
        <dbReference type="Proteomes" id="UP000325030"/>
    </source>
</evidence>
<dbReference type="AlphaFoldDB" id="A0A510DYS9"/>
<keyword evidence="4" id="KW-1185">Reference proteome</keyword>
<dbReference type="PANTHER" id="PTHR42949">
    <property type="entry name" value="ANAEROBIC GLYCEROL-3-PHOSPHATE DEHYDROGENASE SUBUNIT B"/>
    <property type="match status" value="1"/>
</dbReference>
<evidence type="ECO:0000313" key="4">
    <source>
        <dbReference type="Proteomes" id="UP000322983"/>
    </source>
</evidence>
<dbReference type="STRING" id="1294262.GCA_001316085_01945"/>
<accession>A0A510E5S9</accession>
<dbReference type="EMBL" id="AP018929">
    <property type="protein sequence ID" value="BBG25110.1"/>
    <property type="molecule type" value="Genomic_DNA"/>
</dbReference>
<evidence type="ECO:0000313" key="2">
    <source>
        <dbReference type="EMBL" id="BBG25110.1"/>
    </source>
</evidence>
<dbReference type="InterPro" id="IPR036188">
    <property type="entry name" value="FAD/NAD-bd_sf"/>
</dbReference>
<dbReference type="RefSeq" id="WP_232048920.1">
    <property type="nucleotide sequence ID" value="NZ_AP018929.1"/>
</dbReference>
<name>A0A510DYS9_9CREN</name>
<keyword evidence="1" id="KW-0560">Oxidoreductase</keyword>
<dbReference type="Proteomes" id="UP000322983">
    <property type="component" value="Chromosome"/>
</dbReference>
<dbReference type="GeneID" id="41716157"/>
<gene>
    <name evidence="2" type="ORF">IC006_2445</name>
    <name evidence="3" type="ORF">IC007_2447</name>
</gene>
<dbReference type="PANTHER" id="PTHR42949:SF3">
    <property type="entry name" value="ANAEROBIC GLYCEROL-3-PHOSPHATE DEHYDROGENASE SUBUNIT B"/>
    <property type="match status" value="1"/>
</dbReference>
<evidence type="ECO:0000313" key="3">
    <source>
        <dbReference type="EMBL" id="BBG27892.1"/>
    </source>
</evidence>
<protein>
    <submittedName>
        <fullName evidence="2">Uncharacterized protein</fullName>
    </submittedName>
</protein>
<dbReference type="InterPro" id="IPR051691">
    <property type="entry name" value="Metab_Enz_Cyan_OpOx_G3PDH"/>
</dbReference>
<dbReference type="KEGG" id="step:IC006_2445"/>
<accession>A0A510DYS9</accession>